<dbReference type="InterPro" id="IPR008930">
    <property type="entry name" value="Terpenoid_cyclase/PrenylTrfase"/>
</dbReference>
<dbReference type="Gene3D" id="1.50.10.20">
    <property type="match status" value="1"/>
</dbReference>
<comment type="caution">
    <text evidence="2">The sequence shown here is derived from an EMBL/GenBank/DDBJ whole genome shotgun (WGS) entry which is preliminary data.</text>
</comment>
<sequence length="392" mass="44345">MLGATVVADDAVQPSSKNRLQEFDFSKPPVLPDVDSTASETIDEAIGKGVDFLVADQNPNGSWGSPTNTKDLNIYAPVPGAHHAFRAATTSLCLSALLECADDGDVAAQSAIEKCEAWLFEHLPRLRRADGTAIYNVWGHLYSIEALARLHSRYSDDSKKSDQIRSSIRDQYSMLRRYESVDGGWGYYDMRYQAKRPTSDSISFVGGAALVAMHRAKSIGVDPPQDMVDRAVAAIHRQQKPDFTYLYGEYLKDSPMREINRPGGSLGRSQCCNLALRYWGDKAVTDNVLKHWLYRLYERNGWLDIGRKRPVPHESWFQVAGYFYYFGHYYAAMCIDQLPASERAPYQAMMADLIVPLQEKNGCWWDYPLYDYHRPYGTAMAMMTLKRCLPVE</sequence>
<name>A0ABT0U0M4_9BACT</name>
<evidence type="ECO:0000313" key="3">
    <source>
        <dbReference type="Proteomes" id="UP001202961"/>
    </source>
</evidence>
<evidence type="ECO:0000313" key="2">
    <source>
        <dbReference type="EMBL" id="MCM2370398.1"/>
    </source>
</evidence>
<dbReference type="EMBL" id="JAMQBK010000022">
    <property type="protein sequence ID" value="MCM2370398.1"/>
    <property type="molecule type" value="Genomic_DNA"/>
</dbReference>
<dbReference type="Pfam" id="PF13243">
    <property type="entry name" value="SQHop_cyclase_C"/>
    <property type="match status" value="1"/>
</dbReference>
<proteinExistence type="predicted"/>
<accession>A0ABT0U0M4</accession>
<keyword evidence="3" id="KW-1185">Reference proteome</keyword>
<evidence type="ECO:0000259" key="1">
    <source>
        <dbReference type="Pfam" id="PF13243"/>
    </source>
</evidence>
<dbReference type="InterPro" id="IPR032696">
    <property type="entry name" value="SQ_cyclase_C"/>
</dbReference>
<dbReference type="Proteomes" id="UP001202961">
    <property type="component" value="Unassembled WGS sequence"/>
</dbReference>
<protein>
    <recommendedName>
        <fullName evidence="1">Squalene cyclase C-terminal domain-containing protein</fullName>
    </recommendedName>
</protein>
<gene>
    <name evidence="2" type="ORF">NB063_07145</name>
</gene>
<dbReference type="RefSeq" id="WP_250928070.1">
    <property type="nucleotide sequence ID" value="NZ_JAMQBK010000022.1"/>
</dbReference>
<organism evidence="2 3">
    <name type="scientific">Aporhodopirellula aestuarii</name>
    <dbReference type="NCBI Taxonomy" id="2950107"/>
    <lineage>
        <taxon>Bacteria</taxon>
        <taxon>Pseudomonadati</taxon>
        <taxon>Planctomycetota</taxon>
        <taxon>Planctomycetia</taxon>
        <taxon>Pirellulales</taxon>
        <taxon>Pirellulaceae</taxon>
        <taxon>Aporhodopirellula</taxon>
    </lineage>
</organism>
<reference evidence="2 3" key="1">
    <citation type="journal article" date="2022" name="Syst. Appl. Microbiol.">
        <title>Rhodopirellula aestuarii sp. nov., a novel member of the genus Rhodopirellula isolated from brackish sediments collected in the Tagus River estuary, Portugal.</title>
        <authorList>
            <person name="Vitorino I.R."/>
            <person name="Klimek D."/>
            <person name="Calusinska M."/>
            <person name="Lobo-da-Cunha A."/>
            <person name="Vasconcelos V."/>
            <person name="Lage O.M."/>
        </authorList>
    </citation>
    <scope>NUCLEOTIDE SEQUENCE [LARGE SCALE GENOMIC DNA]</scope>
    <source>
        <strain evidence="2 3">ICT_H3.1</strain>
    </source>
</reference>
<dbReference type="SUPFAM" id="SSF48239">
    <property type="entry name" value="Terpenoid cyclases/Protein prenyltransferases"/>
    <property type="match status" value="1"/>
</dbReference>
<feature type="domain" description="Squalene cyclase C-terminal" evidence="1">
    <location>
        <begin position="33"/>
        <end position="245"/>
    </location>
</feature>